<dbReference type="AlphaFoldDB" id="A0A822A646"/>
<dbReference type="EMBL" id="CAJOBP010110935">
    <property type="protein sequence ID" value="CAF5001967.1"/>
    <property type="molecule type" value="Genomic_DNA"/>
</dbReference>
<keyword evidence="4" id="KW-0508">mRNA splicing</keyword>
<feature type="compositionally biased region" description="Low complexity" evidence="6">
    <location>
        <begin position="1"/>
        <end position="14"/>
    </location>
</feature>
<reference evidence="8" key="1">
    <citation type="submission" date="2021-02" db="EMBL/GenBank/DDBJ databases">
        <authorList>
            <person name="Nowell W R."/>
        </authorList>
    </citation>
    <scope>NUCLEOTIDE SEQUENCE</scope>
</reference>
<dbReference type="Pfam" id="PF06003">
    <property type="entry name" value="SMN_Tudor"/>
    <property type="match status" value="1"/>
</dbReference>
<dbReference type="GO" id="GO:0008380">
    <property type="term" value="P:RNA splicing"/>
    <property type="evidence" value="ECO:0007669"/>
    <property type="project" value="UniProtKB-KW"/>
</dbReference>
<dbReference type="GO" id="GO:0006397">
    <property type="term" value="P:mRNA processing"/>
    <property type="evidence" value="ECO:0007669"/>
    <property type="project" value="UniProtKB-KW"/>
</dbReference>
<name>A0A822A646_9BILA</name>
<keyword evidence="3" id="KW-0507">mRNA processing</keyword>
<comment type="subcellular location">
    <subcellularLocation>
        <location evidence="1">Nucleus</location>
        <location evidence="1">Cajal body</location>
    </subcellularLocation>
</comment>
<dbReference type="InterPro" id="IPR002999">
    <property type="entry name" value="Tudor"/>
</dbReference>
<feature type="non-terminal residue" evidence="8">
    <location>
        <position position="1"/>
    </location>
</feature>
<accession>A0A822A646</accession>
<protein>
    <recommendedName>
        <fullName evidence="7">Tudor domain-containing protein</fullName>
    </recommendedName>
</protein>
<dbReference type="GO" id="GO:0003723">
    <property type="term" value="F:RNA binding"/>
    <property type="evidence" value="ECO:0007669"/>
    <property type="project" value="InterPro"/>
</dbReference>
<comment type="similarity">
    <text evidence="2">Belongs to the SMN family.</text>
</comment>
<evidence type="ECO:0000259" key="7">
    <source>
        <dbReference type="PROSITE" id="PS50304"/>
    </source>
</evidence>
<comment type="caution">
    <text evidence="8">The sequence shown here is derived from an EMBL/GenBank/DDBJ whole genome shotgun (WGS) entry which is preliminary data.</text>
</comment>
<keyword evidence="5" id="KW-0539">Nucleus</keyword>
<keyword evidence="10" id="KW-1185">Reference proteome</keyword>
<evidence type="ECO:0000313" key="10">
    <source>
        <dbReference type="Proteomes" id="UP000663873"/>
    </source>
</evidence>
<dbReference type="InterPro" id="IPR010304">
    <property type="entry name" value="SMN_Tudor"/>
</dbReference>
<dbReference type="Proteomes" id="UP000663873">
    <property type="component" value="Unassembled WGS sequence"/>
</dbReference>
<dbReference type="EMBL" id="CAJOBP010112756">
    <property type="protein sequence ID" value="CAF5006472.1"/>
    <property type="molecule type" value="Genomic_DNA"/>
</dbReference>
<evidence type="ECO:0000256" key="4">
    <source>
        <dbReference type="ARBA" id="ARBA00023187"/>
    </source>
</evidence>
<gene>
    <name evidence="8" type="ORF">UJA718_LOCUS50248</name>
    <name evidence="9" type="ORF">UJA718_LOCUS50412</name>
</gene>
<dbReference type="GO" id="GO:0005737">
    <property type="term" value="C:cytoplasm"/>
    <property type="evidence" value="ECO:0007669"/>
    <property type="project" value="InterPro"/>
</dbReference>
<evidence type="ECO:0000313" key="8">
    <source>
        <dbReference type="EMBL" id="CAF5001967.1"/>
    </source>
</evidence>
<organism evidence="8 10">
    <name type="scientific">Rotaria socialis</name>
    <dbReference type="NCBI Taxonomy" id="392032"/>
    <lineage>
        <taxon>Eukaryota</taxon>
        <taxon>Metazoa</taxon>
        <taxon>Spiralia</taxon>
        <taxon>Gnathifera</taxon>
        <taxon>Rotifera</taxon>
        <taxon>Eurotatoria</taxon>
        <taxon>Bdelloidea</taxon>
        <taxon>Philodinida</taxon>
        <taxon>Philodinidae</taxon>
        <taxon>Rotaria</taxon>
    </lineage>
</organism>
<sequence length="52" mass="5976">SSSSNDVNDNSQQVLVEQQEDNSRDSNLSARVPWRIGDTCLARWSEDQEVYF</sequence>
<dbReference type="GO" id="GO:0015030">
    <property type="term" value="C:Cajal body"/>
    <property type="evidence" value="ECO:0007669"/>
    <property type="project" value="UniProtKB-SubCell"/>
</dbReference>
<evidence type="ECO:0000256" key="6">
    <source>
        <dbReference type="SAM" id="MobiDB-lite"/>
    </source>
</evidence>
<evidence type="ECO:0000256" key="3">
    <source>
        <dbReference type="ARBA" id="ARBA00022664"/>
    </source>
</evidence>
<feature type="domain" description="Tudor" evidence="7">
    <location>
        <begin position="33"/>
        <end position="52"/>
    </location>
</feature>
<evidence type="ECO:0000256" key="2">
    <source>
        <dbReference type="ARBA" id="ARBA00005371"/>
    </source>
</evidence>
<evidence type="ECO:0000313" key="9">
    <source>
        <dbReference type="EMBL" id="CAF5006472.1"/>
    </source>
</evidence>
<evidence type="ECO:0000256" key="1">
    <source>
        <dbReference type="ARBA" id="ARBA00004408"/>
    </source>
</evidence>
<dbReference type="PROSITE" id="PS50304">
    <property type="entry name" value="TUDOR"/>
    <property type="match status" value="1"/>
</dbReference>
<feature type="region of interest" description="Disordered" evidence="6">
    <location>
        <begin position="1"/>
        <end position="29"/>
    </location>
</feature>
<proteinExistence type="inferred from homology"/>
<evidence type="ECO:0000256" key="5">
    <source>
        <dbReference type="ARBA" id="ARBA00023242"/>
    </source>
</evidence>